<evidence type="ECO:0000259" key="5">
    <source>
        <dbReference type="PROSITE" id="PS50235"/>
    </source>
</evidence>
<evidence type="ECO:0000256" key="2">
    <source>
        <dbReference type="ARBA" id="ARBA00022786"/>
    </source>
</evidence>
<dbReference type="InterPro" id="IPR056850">
    <property type="entry name" value="ARM_UBP34_24_USP9X_Y"/>
</dbReference>
<dbReference type="PROSITE" id="PS00973">
    <property type="entry name" value="USP_2"/>
    <property type="match status" value="1"/>
</dbReference>
<feature type="compositionally biased region" description="Pro residues" evidence="4">
    <location>
        <begin position="360"/>
        <end position="370"/>
    </location>
</feature>
<feature type="compositionally biased region" description="Basic and acidic residues" evidence="4">
    <location>
        <begin position="2423"/>
        <end position="2433"/>
    </location>
</feature>
<feature type="compositionally biased region" description="Polar residues" evidence="4">
    <location>
        <begin position="3524"/>
        <end position="3533"/>
    </location>
</feature>
<dbReference type="GO" id="GO:0004843">
    <property type="term" value="F:cysteine-type deubiquitinase activity"/>
    <property type="evidence" value="ECO:0007669"/>
    <property type="project" value="InterPro"/>
</dbReference>
<name>A0A2R5GIL9_9STRA</name>
<evidence type="ECO:0000313" key="7">
    <source>
        <dbReference type="Proteomes" id="UP000241890"/>
    </source>
</evidence>
<sequence length="3559" mass="389650">MGATPRDMDPPGVNPGAAGAGGNANAGMQQTTPSGMDRQQLQQLTYVSNLYVENQSVEYAPCGKAMTVALQFAGSPEVEAFMRECIEGVVGIFLEQTAHSVLVKLLHNFQVVLQGTCELVLHDLKKYQHVQYLQLLARILSPDAVFYSTPDAMDAELTSREVIKRSRGFKVREIVVKTFYERGGFDLLEQMMTGKVPVRRTQGGSGDPGVSETAGGASTGENLNSSSSSTGQARSLTANEVVLLLEPFVQAQDLIGRERAEAACRAAIQAVERMDEEALKTQRTVELAKLRKALKVVLGDDERLRYFLRTLALRTFTSSAFQLRKLGLDLIGELVTDAQQAGARSMGSTDGLGSSMSTTAPPPPPPPPPAGAGAADDDMFDTKSMHEWLVDNEVLEKLFGSTDALHPALVGRSQRLLEFMARGAAMQEKHVDLMFKCCVGHHDSVRGAVQSLLAELAVDHDVHPPTAAYILRCASRLVDDHRGDMLFFVEKLMSCGTASAGYKSNLSLCEVSVLQALLDLLWRLLETTTDLSSPRRKQLVDFVVEVLRMPNACMLRARHIVTYIEILQASAQDAQATKPETASQAVRISTAYELLQKIILMFDVIQVSSSPLSSTGRSFVNSTFESASQSYSAAFPGSNAAFESSPDNGAGLAADADAINSSSSRDAPGTGDEETHASLIVQEDGDGAKQLRTQSGLILELQERYKLLELVVEEIKAHCHRTSMSVKVTREQLLTHMQTLQIRLDFLQYCVSRSRLMLKFELVHQLWEALAQPLEREICMVWLRQVAVVDNGLCPGLSAEVTSQVFSQLLCGDMEFKQLSEPGFKCFSAFFLDVNRAEDILDGEALNHVGVANATSESISSTILDTHVKAADAESSAAADSTAPVSASSSTPSQEEKNNTSSPSSQLVETENGGSSTTTISSGKGEKVKKMQKHRSSIFTEFNQTPRNRSSGTEPSSATGGNPAATSLTSPNNALSPSALTPSHMFGFTFSGGPTRSDQSSASDIRISVVKRADVVGIDTLWRIVESAPEATSARAMDLLLQVQCRIEALGSETASTGASDVDISEDPIVDIAGDLEPDAGAPGPHLTDQKTGLERRRAFLDRTFALLEQSVTSKGSGTARVQRCIRLITNYLNAFPQTARLIPHAPPRGAELHFQVHHDKVLLFSKRDIGKALQISVPGTITSQVRRAQAARYMHGMILDYDKVSKEHSIWLVDGSRIRRDMGSMDPLDHGIKSASSNNIYQMLARATLDPRSLPVQPSPGVIAEDDVEQAARSYRALILHAREKHTLGALQQMILEDLVAKDELHCPLNQRTISLSVPIFHKSQRGLGHNQQPGQFVSRSADYGHERVLIGMQNTLDSILPEADQAAGVNRTATSRILRYVVYVDVDETAEMEAPISEVERDADLPSMLITTEGSKYVSMLMRLLDDPSISNTTRVELWELLQTLPTDQGMLRRLSEASKTAVDWGEELRPHGPFMLRALYVLMIVNRLIGNQQSRSRFEMSDGAAIADELDEGDDDDDDDDDVSMEEDFVAPKSSSRGVVENGSLTEASTWRSYFFKTEGFQEVVWLLGRILSESSDTGRVEQGWYWVWQQSVALPVVMRIIRFCVRGSLAGATTGTAQDPHTGKNAAPLRVQAGGRVKDVQMEDFKPARGMAFSPASKESISRHSDLKLLARNLSVLIVLAHRATCSQSGIHAEAERMASASQEMSASGGGDAEEIPIPSLPEDGPDEDETEDDESDEPAETGSGFGYGEDDLGMTLDRDASAGGRGNGKDQASESDNAMLEVLVDAVQTSFMVLQSNEALGAEFLASQVHHQQAHHLAWLGASSVVDVLALSRFSVVRDMLRDLLSMLCSFSEENRLAVESLAHETLYTIPRNCPTCDDYFAFVRREIIQGQFRVDRFTRLVIARLVQYPALSRQQIRREAKLLNSFGAALRAQTFKPRPGRPRRSVANEDSPQYIAIKAVTLTLLDDTLIGYLDLMELILQEDKTVCEDASMCTPLMESLFHRFLMAVPSASKKRASAIASLPDVRTRVFGLLRLMAEASDRCLKWLVDASSQFVRDTPVPVTRQGRLDWSFKPVDFRKSPSGFVGLVNQGATCYQNSVLQQLFMAPALRDWILHAPGVLGSIVASRTDAINRALDDGVQDEISPHEEDEGAEYLWNDIPRMRDSKKNRLLRALQYTFTFLKHSDKRFFNPRGFVNESAGLKLTDGHLSQNDAIEFYSRLVDYLEETTQGKSQCKALQDMLYVRTCTMNVRNCDGKHRTESEVGTPFLTLNVRSGMAGPTLHSLDDALESWFKAEKLSGLECEVCNTKDKERRFEADQIKCFSKLPPVLVVQLQRFDFDYEIMQPTKLNHRVSFEHRIDLYRFTRAAVMEKFDEEASRANPATPSVEAAEVVSGSTKVEGSAGRASPALAQSSEPVKLAESDGKEEPPEGTDADEDAAIKPKPNTVYELSGVVVHQGSGANFGHYYSFIKDRRSGSWFRFDDERVTPFDVRNLEEECFGGPLGSGGGSQGGWSSSSNSGGMNMGGMNLGLGGMGKFKQYGARDNNAYLLLYELLDGPRSGVATAYQPKLSMPRAPSMSSAPVLESPATNSLGFARAGQLVCRLQVWLRQARLALTAKHRLKKIEQDVWEDNQRTLRHGLVMVPTFMDFCLGLLQIQSTDEDTLEATAKMGLIVYTRATLRIHSLKSRLRVWDTKLRDLLRRSLDMAPGVIPWFLGAVCKPDIRHDTLEPLLQHCTEKAARSFAVSLLNDVIGLAVDAAWGPSIAEGPCAPQQAVEGALVQFVDVMCGLLPMEPTNCRFMRPYFAVWQGLCRAPPLRDMLLERDVDVLLLRVYQLADPSLRAAGRNRGSSLDLHSAQQQQAGALSGVVEGDFSALVDALTLLLMGSTSDESYRRLARLSGYYEDPMSADGDGDAEDIEDEFGEESGIVGAGEEGTEEHARSSTMSWFMRQARMSRAVRLARGMPSKGDAPSTTAHLPEAVIIAMARRDPRPGALLLARACKGDIKLSVAVIRELLSSMDTSISMLEISNTTVESICARIKAVALALSAVGSIEDGHLYERSREIVHSCLTQMIQLQKEVKSLASRQEANRTGARYPQSIYYDSETEDMYHVNVYAVYRLAKTLGQLYVVNAGVREVMNEFQQHWVDWVPKWLDSHSYKRALGGNMDVWTRSVAKGRTVRLLMRAAAMAHPKFRYKMLPPEKVTIIVKGAGTPECNGEYIFDGYFRPNESNQIDSVTPKFVKFVRGRPYNLYRCQVKDKQYTWYISELSAKPGTNSDTDYYSSHQGNPSSMPPEGGWTPCGQGAKPAPSHVRILREAFDPEDDPCKALETRKQIAAQRQAAAANTRAARAGSSSASTTAPSSAGPAAAAAASSRAGSGGNSSSSAFTSTPSASRATPTVTPVAFSSAANANNSFHVQTSGGDRHLRPSAAFGGEDNDDEGEDGDDEEEEDDEDDERETGAGEDSFGHEVGESASNDLAALRPFGAGRSDDDDDLDDAASDQAVIPGGSVDGDFDDDRDNLSTASGSGSDQQQQQRQQQQQQHQQQQPSHGEPHHM</sequence>
<dbReference type="InterPro" id="IPR038765">
    <property type="entry name" value="Papain-like_cys_pep_sf"/>
</dbReference>
<dbReference type="InParanoid" id="A0A2R5GIL9"/>
<comment type="caution">
    <text evidence="6">The sequence shown here is derived from an EMBL/GenBank/DDBJ whole genome shotgun (WGS) entry which is preliminary data.</text>
</comment>
<feature type="region of interest" description="Disordered" evidence="4">
    <location>
        <begin position="199"/>
        <end position="231"/>
    </location>
</feature>
<feature type="region of interest" description="Disordered" evidence="4">
    <location>
        <begin position="1699"/>
        <end position="1779"/>
    </location>
</feature>
<organism evidence="6 7">
    <name type="scientific">Hondaea fermentalgiana</name>
    <dbReference type="NCBI Taxonomy" id="2315210"/>
    <lineage>
        <taxon>Eukaryota</taxon>
        <taxon>Sar</taxon>
        <taxon>Stramenopiles</taxon>
        <taxon>Bigyra</taxon>
        <taxon>Labyrinthulomycetes</taxon>
        <taxon>Thraustochytrida</taxon>
        <taxon>Thraustochytriidae</taxon>
        <taxon>Hondaea</taxon>
    </lineage>
</organism>
<dbReference type="Gene3D" id="3.90.70.10">
    <property type="entry name" value="Cysteine proteinases"/>
    <property type="match status" value="1"/>
</dbReference>
<feature type="compositionally biased region" description="Polar residues" evidence="4">
    <location>
        <begin position="899"/>
        <end position="908"/>
    </location>
</feature>
<feature type="region of interest" description="Disordered" evidence="4">
    <location>
        <begin position="3279"/>
        <end position="3310"/>
    </location>
</feature>
<keyword evidence="3 6" id="KW-0378">Hydrolase</keyword>
<dbReference type="GO" id="GO:0005829">
    <property type="term" value="C:cytosol"/>
    <property type="evidence" value="ECO:0007669"/>
    <property type="project" value="TreeGrafter"/>
</dbReference>
<dbReference type="SUPFAM" id="SSF54001">
    <property type="entry name" value="Cysteine proteinases"/>
    <property type="match status" value="1"/>
</dbReference>
<dbReference type="GO" id="GO:0016579">
    <property type="term" value="P:protein deubiquitination"/>
    <property type="evidence" value="ECO:0007669"/>
    <property type="project" value="InterPro"/>
</dbReference>
<feature type="region of interest" description="Disordered" evidence="4">
    <location>
        <begin position="2381"/>
        <end position="2446"/>
    </location>
</feature>
<dbReference type="EMBL" id="BEYU01000083">
    <property type="protein sequence ID" value="GBG30736.1"/>
    <property type="molecule type" value="Genomic_DNA"/>
</dbReference>
<feature type="region of interest" description="Disordered" evidence="4">
    <location>
        <begin position="342"/>
        <end position="377"/>
    </location>
</feature>
<feature type="region of interest" description="Disordered" evidence="4">
    <location>
        <begin position="1"/>
        <end position="35"/>
    </location>
</feature>
<feature type="compositionally biased region" description="Acidic residues" evidence="4">
    <location>
        <begin position="1511"/>
        <end position="1532"/>
    </location>
</feature>
<dbReference type="GO" id="GO:0006508">
    <property type="term" value="P:proteolysis"/>
    <property type="evidence" value="ECO:0007669"/>
    <property type="project" value="UniProtKB-KW"/>
</dbReference>
<protein>
    <submittedName>
        <fullName evidence="6">Ubiquitin carboxyl-terminal hydrolase 24</fullName>
    </submittedName>
</protein>
<dbReference type="InterPro" id="IPR028889">
    <property type="entry name" value="USP"/>
</dbReference>
<feature type="domain" description="USP" evidence="5">
    <location>
        <begin position="2091"/>
        <end position="2560"/>
    </location>
</feature>
<keyword evidence="7" id="KW-1185">Reference proteome</keyword>
<feature type="region of interest" description="Disordered" evidence="4">
    <location>
        <begin position="1511"/>
        <end position="1540"/>
    </location>
</feature>
<keyword evidence="2" id="KW-0833">Ubl conjugation pathway</keyword>
<evidence type="ECO:0000256" key="4">
    <source>
        <dbReference type="SAM" id="MobiDB-lite"/>
    </source>
</evidence>
<feature type="compositionally biased region" description="Low complexity" evidence="4">
    <location>
        <begin position="3534"/>
        <end position="3550"/>
    </location>
</feature>
<dbReference type="Pfam" id="PF25010">
    <property type="entry name" value="ARM_UBP24_USP9X-Y"/>
    <property type="match status" value="1"/>
</dbReference>
<dbReference type="PROSITE" id="PS50235">
    <property type="entry name" value="USP_3"/>
    <property type="match status" value="1"/>
</dbReference>
<feature type="compositionally biased region" description="Polar residues" evidence="4">
    <location>
        <begin position="937"/>
        <end position="979"/>
    </location>
</feature>
<accession>A0A2R5GIL9</accession>
<feature type="compositionally biased region" description="Acidic residues" evidence="4">
    <location>
        <begin position="3438"/>
        <end position="3460"/>
    </location>
</feature>
<feature type="compositionally biased region" description="Acidic residues" evidence="4">
    <location>
        <begin position="1728"/>
        <end position="1744"/>
    </location>
</feature>
<evidence type="ECO:0000256" key="3">
    <source>
        <dbReference type="ARBA" id="ARBA00022801"/>
    </source>
</evidence>
<dbReference type="PANTHER" id="PTHR24006">
    <property type="entry name" value="UBIQUITIN CARBOXYL-TERMINAL HYDROLASE"/>
    <property type="match status" value="1"/>
</dbReference>
<evidence type="ECO:0000256" key="1">
    <source>
        <dbReference type="ARBA" id="ARBA00022670"/>
    </source>
</evidence>
<feature type="compositionally biased region" description="Low complexity" evidence="4">
    <location>
        <begin position="909"/>
        <end position="923"/>
    </location>
</feature>
<dbReference type="GO" id="GO:0005634">
    <property type="term" value="C:nucleus"/>
    <property type="evidence" value="ECO:0007669"/>
    <property type="project" value="TreeGrafter"/>
</dbReference>
<keyword evidence="1" id="KW-0645">Protease</keyword>
<dbReference type="OrthoDB" id="289038at2759"/>
<feature type="compositionally biased region" description="Polar residues" evidence="4">
    <location>
        <begin position="3279"/>
        <end position="3293"/>
    </location>
</feature>
<reference evidence="6 7" key="1">
    <citation type="submission" date="2017-12" db="EMBL/GenBank/DDBJ databases">
        <title>Sequencing, de novo assembly and annotation of complete genome of a new Thraustochytrid species, strain FCC1311.</title>
        <authorList>
            <person name="Sedici K."/>
            <person name="Godart F."/>
            <person name="Aiese Cigliano R."/>
            <person name="Sanseverino W."/>
            <person name="Barakat M."/>
            <person name="Ortet P."/>
            <person name="Marechal E."/>
            <person name="Cagnac O."/>
            <person name="Amato A."/>
        </authorList>
    </citation>
    <scope>NUCLEOTIDE SEQUENCE [LARGE SCALE GENOMIC DNA]</scope>
</reference>
<dbReference type="PANTHER" id="PTHR24006:SF827">
    <property type="entry name" value="UBIQUITIN CARBOXYL-TERMINAL HYDROLASE 34"/>
    <property type="match status" value="1"/>
</dbReference>
<feature type="region of interest" description="Disordered" evidence="4">
    <location>
        <begin position="3417"/>
        <end position="3559"/>
    </location>
</feature>
<evidence type="ECO:0000313" key="6">
    <source>
        <dbReference type="EMBL" id="GBG30736.1"/>
    </source>
</evidence>
<feature type="compositionally biased region" description="Acidic residues" evidence="4">
    <location>
        <begin position="3493"/>
        <end position="3502"/>
    </location>
</feature>
<gene>
    <name evidence="6" type="ORF">FCC1311_069562</name>
</gene>
<feature type="compositionally biased region" description="Low complexity" evidence="4">
    <location>
        <begin position="874"/>
        <end position="893"/>
    </location>
</feature>
<feature type="compositionally biased region" description="Polar residues" evidence="4">
    <location>
        <begin position="219"/>
        <end position="231"/>
    </location>
</feature>
<dbReference type="InterPro" id="IPR050164">
    <property type="entry name" value="Peptidase_C19"/>
</dbReference>
<proteinExistence type="predicted"/>
<feature type="region of interest" description="Disordered" evidence="4">
    <location>
        <begin position="3340"/>
        <end position="3401"/>
    </location>
</feature>
<dbReference type="InterPro" id="IPR018200">
    <property type="entry name" value="USP_CS"/>
</dbReference>
<dbReference type="Pfam" id="PF00443">
    <property type="entry name" value="UCH"/>
    <property type="match status" value="1"/>
</dbReference>
<feature type="compositionally biased region" description="Polar residues" evidence="4">
    <location>
        <begin position="346"/>
        <end position="359"/>
    </location>
</feature>
<dbReference type="InterPro" id="IPR001394">
    <property type="entry name" value="Peptidase_C19_UCH"/>
</dbReference>
<feature type="region of interest" description="Disordered" evidence="4">
    <location>
        <begin position="874"/>
        <end position="979"/>
    </location>
</feature>
<dbReference type="Proteomes" id="UP000241890">
    <property type="component" value="Unassembled WGS sequence"/>
</dbReference>